<dbReference type="Proteomes" id="UP000676967">
    <property type="component" value="Chromosome"/>
</dbReference>
<proteinExistence type="predicted"/>
<protein>
    <submittedName>
        <fullName evidence="1">Uncharacterized protein</fullName>
    </submittedName>
</protein>
<gene>
    <name evidence="1" type="ORF">Aiant_67570</name>
</gene>
<name>A0ABN6CM34_9ACTN</name>
<keyword evidence="2" id="KW-1185">Reference proteome</keyword>
<dbReference type="RefSeq" id="WP_368857285.1">
    <property type="nucleotide sequence ID" value="NZ_AP023356.1"/>
</dbReference>
<sequence length="164" mass="18182">MEVAGDVGARLFDHRVVRAEYARPELRHPTVVPVRLVPVTEFVGHSRQVVRDRHHYRICLAGPLARSVGVLEQPVRRRGIAGLLAQAGQLPHGGQQFPVPLGEIGPPECDRPLEHVTRPLGIPALGEGLGLLTGLRVRKRLRHPAMLHKDRYGRQSARDTGRDL</sequence>
<dbReference type="EMBL" id="AP023356">
    <property type="protein sequence ID" value="BCJ46100.1"/>
    <property type="molecule type" value="Genomic_DNA"/>
</dbReference>
<accession>A0ABN6CM34</accession>
<organism evidence="1 2">
    <name type="scientific">Actinoplanes ianthinogenes</name>
    <dbReference type="NCBI Taxonomy" id="122358"/>
    <lineage>
        <taxon>Bacteria</taxon>
        <taxon>Bacillati</taxon>
        <taxon>Actinomycetota</taxon>
        <taxon>Actinomycetes</taxon>
        <taxon>Micromonosporales</taxon>
        <taxon>Micromonosporaceae</taxon>
        <taxon>Actinoplanes</taxon>
    </lineage>
</organism>
<evidence type="ECO:0000313" key="1">
    <source>
        <dbReference type="EMBL" id="BCJ46100.1"/>
    </source>
</evidence>
<evidence type="ECO:0000313" key="2">
    <source>
        <dbReference type="Proteomes" id="UP000676967"/>
    </source>
</evidence>
<reference evidence="1 2" key="1">
    <citation type="submission" date="2020-08" db="EMBL/GenBank/DDBJ databases">
        <title>Whole genome shotgun sequence of Actinoplanes ianthinogenes NBRC 13996.</title>
        <authorList>
            <person name="Komaki H."/>
            <person name="Tamura T."/>
        </authorList>
    </citation>
    <scope>NUCLEOTIDE SEQUENCE [LARGE SCALE GENOMIC DNA]</scope>
    <source>
        <strain evidence="1 2">NBRC 13996</strain>
    </source>
</reference>